<keyword evidence="5" id="KW-0808">Transferase</keyword>
<dbReference type="eggNOG" id="COG2205">
    <property type="taxonomic scope" value="Bacteria"/>
</dbReference>
<evidence type="ECO:0000256" key="10">
    <source>
        <dbReference type="SAM" id="Coils"/>
    </source>
</evidence>
<dbReference type="InterPro" id="IPR035965">
    <property type="entry name" value="PAS-like_dom_sf"/>
</dbReference>
<dbReference type="CDD" id="cd00082">
    <property type="entry name" value="HisKA"/>
    <property type="match status" value="1"/>
</dbReference>
<dbReference type="SMART" id="SM00388">
    <property type="entry name" value="HisKA"/>
    <property type="match status" value="1"/>
</dbReference>
<feature type="domain" description="PAC" evidence="14">
    <location>
        <begin position="554"/>
        <end position="607"/>
    </location>
</feature>
<comment type="catalytic activity">
    <reaction evidence="1">
        <text>ATP + protein L-histidine = ADP + protein N-phospho-L-histidine.</text>
        <dbReference type="EC" id="2.7.13.3"/>
    </reaction>
</comment>
<keyword evidence="10" id="KW-0175">Coiled coil</keyword>
<proteinExistence type="inferred from homology"/>
<dbReference type="InterPro" id="IPR013655">
    <property type="entry name" value="PAS_fold_3"/>
</dbReference>
<feature type="coiled-coil region" evidence="10">
    <location>
        <begin position="595"/>
        <end position="622"/>
    </location>
</feature>
<sequence>MQGKDNYQEQQEINSTDEEGMIFQLADTTIQACNAAAERIIGYKNEQILGKTPFKPPWQIVHEDGTIFTPETVPPIVALQTGKPCKNVVMGLYQPTGQLVWLLLNSQPLFQTNKSTPYAVVTTFTDFTKVKCRQSRSDACITNNKKLIVTWNQDQAVEISPNTDKQKLNQPVAEPISDDCTKAFLSMQNHILELIATGNSLSEILEKLAQSIEAQLAEVFCSIMLLNDTGTKLYPGVSSSLPEKYIQELKNGVPVGADVGSCGTSAYTKQTVIVSDIASDHKWVKYRDLTLTNNLKACWSTPILDSQGHVLGTFALYYPTVRIPQKSDLQLIERASHLAGVAIERQRWQLALQQSEYQLRLMTETIPQQVWTAQPNGLVDYYNQRWCDFTGKTQEQLKTESWEQIIHPEDLPKVEELWAKAVQTGSDYEVETRMLSGSGEYHWILGQARPLRNQQGQIVKWYGTNTDITDHIQAREALRESELNFRTLADTMPQMIWTAKGDGWLEYCNQRWLDYTGMTLEETQGWGWQPVLHPDDAQICIDIWSESVRTGQNYQIEYRLRRARDGQYRWHLGRAFPLRNQKGQIIKWFGSCTDIDDHKRSEEALRNALQEKQAAYEAAETANRVKDEFLAILSHELRTPLNPILGWSQLLKTGKLDKDKTDEALKSIERNAKLQVDLIDDLLDVSRILRGKLTLNVTTVNLADIISAALETMSLAASVKQIAVQTLIEPNIGKVRGDPARLQQIVWNLLSNAIKFTPQGGEVVVQLEQIGSMAHIIVSDQGKGINRKFLPHIFEHFRQEDGSTTRKFGGLGLGLAIVRHLVELHGGTVEADSPGEGQGTTLKVILPLISSLPVTVTNGQFEDVALSLKGIKILVVDDDVDSLAFVKVVLELYEATVTTAASAPEALQIGVQLKPDVLISDIGMPEMDGYELLRRMRALSSDLGGDIPAVSKAIPKAIALTAFAGELDEQQAMAAGFQIHIPKPVEPEALAAAVAQVLKINV</sequence>
<dbReference type="EMBL" id="CP002059">
    <property type="protein sequence ID" value="ADI64788.1"/>
    <property type="molecule type" value="Genomic_DNA"/>
</dbReference>
<dbReference type="Pfam" id="PF13426">
    <property type="entry name" value="PAS_9"/>
    <property type="match status" value="1"/>
</dbReference>
<organism evidence="15 16">
    <name type="scientific">Nostoc azollae (strain 0708)</name>
    <name type="common">Anabaena azollae (strain 0708)</name>
    <dbReference type="NCBI Taxonomy" id="551115"/>
    <lineage>
        <taxon>Bacteria</taxon>
        <taxon>Bacillati</taxon>
        <taxon>Cyanobacteriota</taxon>
        <taxon>Cyanophyceae</taxon>
        <taxon>Nostocales</taxon>
        <taxon>Nostocaceae</taxon>
        <taxon>Trichormus</taxon>
    </lineage>
</organism>
<dbReference type="InterPro" id="IPR001610">
    <property type="entry name" value="PAC"/>
</dbReference>
<feature type="domain" description="Response regulatory" evidence="12">
    <location>
        <begin position="872"/>
        <end position="998"/>
    </location>
</feature>
<dbReference type="InterPro" id="IPR036097">
    <property type="entry name" value="HisK_dim/P_sf"/>
</dbReference>
<dbReference type="OrthoDB" id="5555607at2"/>
<keyword evidence="6 15" id="KW-0418">Kinase</keyword>
<dbReference type="GO" id="GO:0000155">
    <property type="term" value="F:phosphorelay sensor kinase activity"/>
    <property type="evidence" value="ECO:0007669"/>
    <property type="project" value="InterPro"/>
</dbReference>
<dbReference type="Pfam" id="PF00512">
    <property type="entry name" value="HisKA"/>
    <property type="match status" value="1"/>
</dbReference>
<name>D7E1B1_NOSA0</name>
<dbReference type="Gene3D" id="1.10.287.130">
    <property type="match status" value="1"/>
</dbReference>
<dbReference type="SMART" id="SM00387">
    <property type="entry name" value="HATPase_c"/>
    <property type="match status" value="1"/>
</dbReference>
<evidence type="ECO:0000256" key="3">
    <source>
        <dbReference type="ARBA" id="ARBA00012438"/>
    </source>
</evidence>
<evidence type="ECO:0000313" key="16">
    <source>
        <dbReference type="Proteomes" id="UP000001511"/>
    </source>
</evidence>
<dbReference type="InterPro" id="IPR003661">
    <property type="entry name" value="HisK_dim/P_dom"/>
</dbReference>
<dbReference type="InterPro" id="IPR003594">
    <property type="entry name" value="HATPase_dom"/>
</dbReference>
<dbReference type="SUPFAM" id="SSF47384">
    <property type="entry name" value="Homodimeric domain of signal transducing histidine kinase"/>
    <property type="match status" value="1"/>
</dbReference>
<dbReference type="eggNOG" id="COG2202">
    <property type="taxonomic scope" value="Bacteria"/>
</dbReference>
<dbReference type="InterPro" id="IPR003018">
    <property type="entry name" value="GAF"/>
</dbReference>
<dbReference type="CDD" id="cd00130">
    <property type="entry name" value="PAS"/>
    <property type="match status" value="3"/>
</dbReference>
<evidence type="ECO:0000256" key="7">
    <source>
        <dbReference type="ARBA" id="ARBA00023012"/>
    </source>
</evidence>
<dbReference type="Proteomes" id="UP000001511">
    <property type="component" value="Chromosome"/>
</dbReference>
<feature type="domain" description="PAS" evidence="13">
    <location>
        <begin position="355"/>
        <end position="425"/>
    </location>
</feature>
<dbReference type="EC" id="2.7.13.3" evidence="3"/>
<dbReference type="Gene3D" id="3.30.565.10">
    <property type="entry name" value="Histidine kinase-like ATPase, C-terminal domain"/>
    <property type="match status" value="1"/>
</dbReference>
<dbReference type="SUPFAM" id="SSF52172">
    <property type="entry name" value="CheY-like"/>
    <property type="match status" value="1"/>
</dbReference>
<dbReference type="PANTHER" id="PTHR43547:SF2">
    <property type="entry name" value="HYBRID SIGNAL TRANSDUCTION HISTIDINE KINASE C"/>
    <property type="match status" value="1"/>
</dbReference>
<dbReference type="PROSITE" id="PS50109">
    <property type="entry name" value="HIS_KIN"/>
    <property type="match status" value="1"/>
</dbReference>
<evidence type="ECO:0000313" key="15">
    <source>
        <dbReference type="EMBL" id="ADI64788.1"/>
    </source>
</evidence>
<dbReference type="InterPro" id="IPR000014">
    <property type="entry name" value="PAS"/>
</dbReference>
<dbReference type="STRING" id="551115.Aazo_2995"/>
<dbReference type="eggNOG" id="COG3829">
    <property type="taxonomic scope" value="Bacteria"/>
</dbReference>
<dbReference type="SMART" id="SM00091">
    <property type="entry name" value="PAS"/>
    <property type="match status" value="3"/>
</dbReference>
<dbReference type="PANTHER" id="PTHR43547">
    <property type="entry name" value="TWO-COMPONENT HISTIDINE KINASE"/>
    <property type="match status" value="1"/>
</dbReference>
<dbReference type="SMART" id="SM00086">
    <property type="entry name" value="PAC"/>
    <property type="match status" value="3"/>
</dbReference>
<evidence type="ECO:0000256" key="6">
    <source>
        <dbReference type="ARBA" id="ARBA00022777"/>
    </source>
</evidence>
<dbReference type="PROSITE" id="PS50110">
    <property type="entry name" value="RESPONSE_REGULATORY"/>
    <property type="match status" value="1"/>
</dbReference>
<dbReference type="PRINTS" id="PR00344">
    <property type="entry name" value="BCTRLSENSOR"/>
</dbReference>
<dbReference type="InterPro" id="IPR001789">
    <property type="entry name" value="Sig_transdc_resp-reg_receiver"/>
</dbReference>
<dbReference type="InterPro" id="IPR004358">
    <property type="entry name" value="Sig_transdc_His_kin-like_C"/>
</dbReference>
<dbReference type="SMART" id="SM00065">
    <property type="entry name" value="GAF"/>
    <property type="match status" value="1"/>
</dbReference>
<evidence type="ECO:0000259" key="14">
    <source>
        <dbReference type="PROSITE" id="PS50113"/>
    </source>
</evidence>
<dbReference type="Gene3D" id="3.30.450.20">
    <property type="entry name" value="PAS domain"/>
    <property type="match status" value="3"/>
</dbReference>
<feature type="modified residue" description="4-aspartylphosphate" evidence="9">
    <location>
        <position position="921"/>
    </location>
</feature>
<dbReference type="Pfam" id="PF01590">
    <property type="entry name" value="GAF"/>
    <property type="match status" value="1"/>
</dbReference>
<dbReference type="SUPFAM" id="SSF55785">
    <property type="entry name" value="PYP-like sensor domain (PAS domain)"/>
    <property type="match status" value="3"/>
</dbReference>
<evidence type="ECO:0000259" key="11">
    <source>
        <dbReference type="PROSITE" id="PS50109"/>
    </source>
</evidence>
<dbReference type="CDD" id="cd16922">
    <property type="entry name" value="HATPase_EvgS-ArcB-TorS-like"/>
    <property type="match status" value="1"/>
</dbReference>
<dbReference type="SMART" id="SM00448">
    <property type="entry name" value="REC"/>
    <property type="match status" value="1"/>
</dbReference>
<evidence type="ECO:0000256" key="8">
    <source>
        <dbReference type="ARBA" id="ARBA00074306"/>
    </source>
</evidence>
<dbReference type="KEGG" id="naz:Aazo_2995"/>
<protein>
    <recommendedName>
        <fullName evidence="8">Circadian input-output histidine kinase CikA</fullName>
        <ecNumber evidence="3">2.7.13.3</ecNumber>
    </recommendedName>
</protein>
<keyword evidence="7" id="KW-0902">Two-component regulatory system</keyword>
<dbReference type="FunFam" id="3.30.565.10:FF:000010">
    <property type="entry name" value="Sensor histidine kinase RcsC"/>
    <property type="match status" value="1"/>
</dbReference>
<dbReference type="SUPFAM" id="SSF55874">
    <property type="entry name" value="ATPase domain of HSP90 chaperone/DNA topoisomerase II/histidine kinase"/>
    <property type="match status" value="1"/>
</dbReference>
<comment type="similarity">
    <text evidence="2">In the N-terminal section; belongs to the phytochrome family.</text>
</comment>
<dbReference type="PROSITE" id="PS50112">
    <property type="entry name" value="PAS"/>
    <property type="match status" value="2"/>
</dbReference>
<dbReference type="InterPro" id="IPR036890">
    <property type="entry name" value="HATPase_C_sf"/>
</dbReference>
<evidence type="ECO:0000256" key="1">
    <source>
        <dbReference type="ARBA" id="ARBA00000085"/>
    </source>
</evidence>
<dbReference type="InterPro" id="IPR029016">
    <property type="entry name" value="GAF-like_dom_sf"/>
</dbReference>
<evidence type="ECO:0000256" key="4">
    <source>
        <dbReference type="ARBA" id="ARBA00022553"/>
    </source>
</evidence>
<accession>D7E1B1</accession>
<dbReference type="FunFam" id="3.30.450.20:FF:000099">
    <property type="entry name" value="Sensory box sensor histidine kinase"/>
    <property type="match status" value="2"/>
</dbReference>
<dbReference type="Pfam" id="PF02518">
    <property type="entry name" value="HATPase_c"/>
    <property type="match status" value="1"/>
</dbReference>
<dbReference type="AlphaFoldDB" id="D7E1B1"/>
<dbReference type="Pfam" id="PF00072">
    <property type="entry name" value="Response_reg"/>
    <property type="match status" value="1"/>
</dbReference>
<reference evidence="15 16" key="1">
    <citation type="journal article" date="2010" name="PLoS ONE">
        <title>Genome erosion in a nitrogen-fixing vertically transmitted endosymbiotic multicellular cyanobacterium.</title>
        <authorList>
            <person name="Ran L."/>
            <person name="Larsson J."/>
            <person name="Vigil-Stenman T."/>
            <person name="Nylander J.A."/>
            <person name="Ininbergs K."/>
            <person name="Zheng W.W."/>
            <person name="Lapidus A."/>
            <person name="Lowry S."/>
            <person name="Haselkorn R."/>
            <person name="Bergman B."/>
        </authorList>
    </citation>
    <scope>NUCLEOTIDE SEQUENCE [LARGE SCALE GENOMIC DNA]</scope>
    <source>
        <strain evidence="15 16">0708</strain>
    </source>
</reference>
<evidence type="ECO:0000256" key="5">
    <source>
        <dbReference type="ARBA" id="ARBA00022679"/>
    </source>
</evidence>
<dbReference type="InterPro" id="IPR011006">
    <property type="entry name" value="CheY-like_superfamily"/>
</dbReference>
<dbReference type="eggNOG" id="COG0784">
    <property type="taxonomic scope" value="Bacteria"/>
</dbReference>
<dbReference type="InterPro" id="IPR000700">
    <property type="entry name" value="PAS-assoc_C"/>
</dbReference>
<dbReference type="SUPFAM" id="SSF55781">
    <property type="entry name" value="GAF domain-like"/>
    <property type="match status" value="1"/>
</dbReference>
<dbReference type="PROSITE" id="PS50113">
    <property type="entry name" value="PAC"/>
    <property type="match status" value="2"/>
</dbReference>
<dbReference type="RefSeq" id="WP_013191804.1">
    <property type="nucleotide sequence ID" value="NC_014248.1"/>
</dbReference>
<dbReference type="NCBIfam" id="TIGR00229">
    <property type="entry name" value="sensory_box"/>
    <property type="match status" value="3"/>
</dbReference>
<evidence type="ECO:0000256" key="9">
    <source>
        <dbReference type="PROSITE-ProRule" id="PRU00169"/>
    </source>
</evidence>
<dbReference type="InterPro" id="IPR005467">
    <property type="entry name" value="His_kinase_dom"/>
</dbReference>
<gene>
    <name evidence="15" type="ordered locus">Aazo_2995</name>
</gene>
<dbReference type="Gene3D" id="3.30.450.40">
    <property type="match status" value="1"/>
</dbReference>
<dbReference type="Pfam" id="PF08447">
    <property type="entry name" value="PAS_3"/>
    <property type="match status" value="2"/>
</dbReference>
<dbReference type="Gene3D" id="3.40.50.2300">
    <property type="match status" value="1"/>
</dbReference>
<evidence type="ECO:0000259" key="13">
    <source>
        <dbReference type="PROSITE" id="PS50112"/>
    </source>
</evidence>
<dbReference type="eggNOG" id="COG2203">
    <property type="taxonomic scope" value="Bacteria"/>
</dbReference>
<evidence type="ECO:0000256" key="2">
    <source>
        <dbReference type="ARBA" id="ARBA00006402"/>
    </source>
</evidence>
<keyword evidence="4 9" id="KW-0597">Phosphoprotein</keyword>
<dbReference type="CDD" id="cd17580">
    <property type="entry name" value="REC_2_DhkD-like"/>
    <property type="match status" value="1"/>
</dbReference>
<keyword evidence="16" id="KW-1185">Reference proteome</keyword>
<feature type="domain" description="PAC" evidence="14">
    <location>
        <begin position="428"/>
        <end position="480"/>
    </location>
</feature>
<dbReference type="HOGENOM" id="CLU_000445_114_15_3"/>
<feature type="domain" description="Histidine kinase" evidence="11">
    <location>
        <begin position="632"/>
        <end position="850"/>
    </location>
</feature>
<evidence type="ECO:0000259" key="12">
    <source>
        <dbReference type="PROSITE" id="PS50110"/>
    </source>
</evidence>
<feature type="domain" description="PAS" evidence="13">
    <location>
        <begin position="481"/>
        <end position="551"/>
    </location>
</feature>